<dbReference type="InterPro" id="IPR011161">
    <property type="entry name" value="MHC_I-like_Ag-recog"/>
</dbReference>
<reference evidence="5" key="1">
    <citation type="submission" date="2025-08" db="UniProtKB">
        <authorList>
            <consortium name="Ensembl"/>
        </authorList>
    </citation>
    <scope>IDENTIFICATION</scope>
</reference>
<dbReference type="SUPFAM" id="SSF48726">
    <property type="entry name" value="Immunoglobulin"/>
    <property type="match status" value="1"/>
</dbReference>
<keyword evidence="3" id="KW-0472">Membrane</keyword>
<keyword evidence="3" id="KW-1133">Transmembrane helix</keyword>
<evidence type="ECO:0000256" key="2">
    <source>
        <dbReference type="ARBA" id="ARBA00023319"/>
    </source>
</evidence>
<organism evidence="5 6">
    <name type="scientific">Erpetoichthys calabaricus</name>
    <name type="common">Rope fish</name>
    <name type="synonym">Calamoichthys calabaricus</name>
    <dbReference type="NCBI Taxonomy" id="27687"/>
    <lineage>
        <taxon>Eukaryota</taxon>
        <taxon>Metazoa</taxon>
        <taxon>Chordata</taxon>
        <taxon>Craniata</taxon>
        <taxon>Vertebrata</taxon>
        <taxon>Euteleostomi</taxon>
        <taxon>Actinopterygii</taxon>
        <taxon>Polypteriformes</taxon>
        <taxon>Polypteridae</taxon>
        <taxon>Erpetoichthys</taxon>
    </lineage>
</organism>
<reference evidence="5" key="2">
    <citation type="submission" date="2025-09" db="UniProtKB">
        <authorList>
            <consortium name="Ensembl"/>
        </authorList>
    </citation>
    <scope>IDENTIFICATION</scope>
</reference>
<dbReference type="GeneTree" id="ENSGT01120000271825"/>
<keyword evidence="6" id="KW-1185">Reference proteome</keyword>
<name>A0A8C4SV51_ERPCA</name>
<evidence type="ECO:0000256" key="3">
    <source>
        <dbReference type="SAM" id="Phobius"/>
    </source>
</evidence>
<dbReference type="InterPro" id="IPR050208">
    <property type="entry name" value="MHC_class-I_related"/>
</dbReference>
<dbReference type="InterPro" id="IPR011162">
    <property type="entry name" value="MHC_I/II-like_Ag-recog"/>
</dbReference>
<dbReference type="PROSITE" id="PS50835">
    <property type="entry name" value="IG_LIKE"/>
    <property type="match status" value="1"/>
</dbReference>
<dbReference type="SUPFAM" id="SSF54452">
    <property type="entry name" value="MHC antigen-recognition domain"/>
    <property type="match status" value="1"/>
</dbReference>
<dbReference type="GO" id="GO:0005615">
    <property type="term" value="C:extracellular space"/>
    <property type="evidence" value="ECO:0007669"/>
    <property type="project" value="TreeGrafter"/>
</dbReference>
<feature type="transmembrane region" description="Helical" evidence="3">
    <location>
        <begin position="12"/>
        <end position="32"/>
    </location>
</feature>
<dbReference type="Pfam" id="PF07654">
    <property type="entry name" value="C1-set"/>
    <property type="match status" value="1"/>
</dbReference>
<dbReference type="InterPro" id="IPR013783">
    <property type="entry name" value="Ig-like_fold"/>
</dbReference>
<dbReference type="Proteomes" id="UP000694620">
    <property type="component" value="Unassembled WGS sequence"/>
</dbReference>
<sequence>MATNRLICQMPPVTLFLFYFPAMLSFRALYIVGLNSTEFPNLTLWEMVDELELYHYDSNNMSFISQYEWLKNIEDQQFWTFQNNLLYYLKDLSNNAIKTVMGLFNQTSGVHFLQGMAGCDINGSSFAVLGYDGNDLLLFNTTSLKCTAAEQEVNVLEDICNIPLISVQFWKQSVLDGYNFLITYLCMQFKSEVFLVQRMATEVTCFVTGFLPSEINVTWIRDDGKQVESTSGEILPNGDETYQIRINLTVSSMDLETYSYSCVVKHSSLTKNFIVTWNYKGENKGELVRNWEWK</sequence>
<dbReference type="InterPro" id="IPR003597">
    <property type="entry name" value="Ig_C1-set"/>
</dbReference>
<dbReference type="InterPro" id="IPR003006">
    <property type="entry name" value="Ig/MHC_CS"/>
</dbReference>
<dbReference type="InterPro" id="IPR037055">
    <property type="entry name" value="MHC_I-like_Ag-recog_sf"/>
</dbReference>
<dbReference type="GO" id="GO:0009897">
    <property type="term" value="C:external side of plasma membrane"/>
    <property type="evidence" value="ECO:0007669"/>
    <property type="project" value="TreeGrafter"/>
</dbReference>
<proteinExistence type="predicted"/>
<evidence type="ECO:0000256" key="1">
    <source>
        <dbReference type="ARBA" id="ARBA00023180"/>
    </source>
</evidence>
<dbReference type="GO" id="GO:0006955">
    <property type="term" value="P:immune response"/>
    <property type="evidence" value="ECO:0007669"/>
    <property type="project" value="TreeGrafter"/>
</dbReference>
<dbReference type="PROSITE" id="PS00290">
    <property type="entry name" value="IG_MHC"/>
    <property type="match status" value="1"/>
</dbReference>
<evidence type="ECO:0000313" key="5">
    <source>
        <dbReference type="Ensembl" id="ENSECRP00000021947.1"/>
    </source>
</evidence>
<protein>
    <recommendedName>
        <fullName evidence="4">Ig-like domain-containing protein</fullName>
    </recommendedName>
</protein>
<dbReference type="AlphaFoldDB" id="A0A8C4SV51"/>
<keyword evidence="2" id="KW-0393">Immunoglobulin domain</keyword>
<accession>A0A8C4SV51</accession>
<dbReference type="Gene3D" id="2.60.40.10">
    <property type="entry name" value="Immunoglobulins"/>
    <property type="match status" value="1"/>
</dbReference>
<dbReference type="Ensembl" id="ENSECRT00000022416.1">
    <property type="protein sequence ID" value="ENSECRP00000021947.1"/>
    <property type="gene ID" value="ENSECRG00000014638.1"/>
</dbReference>
<keyword evidence="1" id="KW-0325">Glycoprotein</keyword>
<dbReference type="SMART" id="SM00407">
    <property type="entry name" value="IGc1"/>
    <property type="match status" value="1"/>
</dbReference>
<dbReference type="Pfam" id="PF00129">
    <property type="entry name" value="MHC_I"/>
    <property type="match status" value="1"/>
</dbReference>
<keyword evidence="3" id="KW-0812">Transmembrane</keyword>
<dbReference type="InterPro" id="IPR007110">
    <property type="entry name" value="Ig-like_dom"/>
</dbReference>
<evidence type="ECO:0000313" key="6">
    <source>
        <dbReference type="Proteomes" id="UP000694620"/>
    </source>
</evidence>
<dbReference type="InterPro" id="IPR036179">
    <property type="entry name" value="Ig-like_dom_sf"/>
</dbReference>
<evidence type="ECO:0000259" key="4">
    <source>
        <dbReference type="PROSITE" id="PS50835"/>
    </source>
</evidence>
<dbReference type="PANTHER" id="PTHR16675:SF235">
    <property type="entry name" value="SHKT DOMAIN-CONTAINING PROTEIN"/>
    <property type="match status" value="1"/>
</dbReference>
<feature type="domain" description="Ig-like" evidence="4">
    <location>
        <begin position="163"/>
        <end position="276"/>
    </location>
</feature>
<dbReference type="PANTHER" id="PTHR16675">
    <property type="entry name" value="MHC CLASS I-RELATED"/>
    <property type="match status" value="1"/>
</dbReference>
<dbReference type="Gene3D" id="3.30.500.10">
    <property type="entry name" value="MHC class I-like antigen recognition-like"/>
    <property type="match status" value="1"/>
</dbReference>